<protein>
    <submittedName>
        <fullName evidence="1">Uncharacterized protein</fullName>
    </submittedName>
</protein>
<dbReference type="KEGG" id="apai:APAC_2404"/>
<dbReference type="Proteomes" id="UP000322726">
    <property type="component" value="Chromosome"/>
</dbReference>
<organism evidence="1 2">
    <name type="scientific">Malaciobacter pacificus</name>
    <dbReference type="NCBI Taxonomy" id="1080223"/>
    <lineage>
        <taxon>Bacteria</taxon>
        <taxon>Pseudomonadati</taxon>
        <taxon>Campylobacterota</taxon>
        <taxon>Epsilonproteobacteria</taxon>
        <taxon>Campylobacterales</taxon>
        <taxon>Arcobacteraceae</taxon>
        <taxon>Malaciobacter</taxon>
    </lineage>
</organism>
<dbReference type="AlphaFoldDB" id="A0A5C2HAR7"/>
<evidence type="ECO:0000313" key="2">
    <source>
        <dbReference type="Proteomes" id="UP000322726"/>
    </source>
</evidence>
<reference evidence="1 2" key="1">
    <citation type="submission" date="2019-09" db="EMBL/GenBank/DDBJ databases">
        <title>Complete genome sequencing of four Arcobacter species reveals a diverse suite of mobile elements.</title>
        <authorList>
            <person name="Miller W.G."/>
            <person name="Yee E."/>
            <person name="Bono J.L."/>
        </authorList>
    </citation>
    <scope>NUCLEOTIDE SEQUENCE [LARGE SCALE GENOMIC DNA]</scope>
    <source>
        <strain evidence="1 2">LMG 26638</strain>
    </source>
</reference>
<reference evidence="2" key="2">
    <citation type="submission" date="2019-09" db="EMBL/GenBank/DDBJ databases">
        <title>Complete genome sequencing of four Arcobacter species reveals a diverse suite of mobile elements.</title>
        <authorList>
            <person name="On S.L.W."/>
            <person name="Miller W.G."/>
            <person name="Biggs P."/>
            <person name="Cornelius A."/>
            <person name="Vandamme P."/>
        </authorList>
    </citation>
    <scope>NUCLEOTIDE SEQUENCE [LARGE SCALE GENOMIC DNA]</scope>
    <source>
        <strain evidence="2">LMG 26638</strain>
    </source>
</reference>
<proteinExistence type="predicted"/>
<sequence>MTYNEWFEKQGKLHADVMKKLVDKSVDEVIEYFRFENMVKNEPDFCPLYKENKKCHDYEELNCYLCACPNFRFKDEGFEVTPEGKTLYSTCGINSKDGSQYIGDDYIHQNCSGCIVPHREKYIKKHFSRNWFEVMNKVRCDKGN</sequence>
<accession>A0A5C2HAR7</accession>
<dbReference type="OrthoDB" id="5339426at2"/>
<name>A0A5C2HAR7_9BACT</name>
<evidence type="ECO:0000313" key="1">
    <source>
        <dbReference type="EMBL" id="QEP35459.1"/>
    </source>
</evidence>
<gene>
    <name evidence="1" type="ORF">APAC_2404</name>
</gene>
<dbReference type="RefSeq" id="WP_130234348.1">
    <property type="nucleotide sequence ID" value="NZ_BMEF01000047.1"/>
</dbReference>
<reference evidence="1 2" key="3">
    <citation type="submission" date="2019-09" db="EMBL/GenBank/DDBJ databases">
        <title>Taxonomic note: a critical rebuttal of the proposed division of the genus Arcobacter into six genera, emended descriptions of Arcobacter anaerophilus and the genus Arcobacter, and an assessment of genus-level boundaries for Epsilonproteobacteria using in silico genomic comparator tools.</title>
        <authorList>
            <person name="On S.L.W."/>
            <person name="Miller W.G."/>
            <person name="Biggs P."/>
            <person name="Cornelius A."/>
            <person name="Vandamme P."/>
        </authorList>
    </citation>
    <scope>NUCLEOTIDE SEQUENCE [LARGE SCALE GENOMIC DNA]</scope>
    <source>
        <strain evidence="1 2">LMG 26638</strain>
    </source>
</reference>
<keyword evidence="2" id="KW-1185">Reference proteome</keyword>
<dbReference type="EMBL" id="CP035928">
    <property type="protein sequence ID" value="QEP35459.1"/>
    <property type="molecule type" value="Genomic_DNA"/>
</dbReference>